<dbReference type="Pfam" id="PF25568">
    <property type="entry name" value="AAA_lid_At3g28540"/>
    <property type="match status" value="1"/>
</dbReference>
<dbReference type="Pfam" id="PF14363">
    <property type="entry name" value="AAA_assoc"/>
    <property type="match status" value="1"/>
</dbReference>
<dbReference type="PANTHER" id="PTHR23070">
    <property type="entry name" value="BCS1 AAA-TYPE ATPASE"/>
    <property type="match status" value="1"/>
</dbReference>
<feature type="compositionally biased region" description="Basic and acidic residues" evidence="8">
    <location>
        <begin position="465"/>
        <end position="502"/>
    </location>
</feature>
<dbReference type="Pfam" id="PF00004">
    <property type="entry name" value="AAA"/>
    <property type="match status" value="1"/>
</dbReference>
<dbReference type="RefSeq" id="XP_048128950.1">
    <property type="nucleotide sequence ID" value="XM_048272993.1"/>
</dbReference>
<dbReference type="InterPro" id="IPR003959">
    <property type="entry name" value="ATPase_AAA_core"/>
</dbReference>
<dbReference type="InterPro" id="IPR003960">
    <property type="entry name" value="ATPase_AAA_CS"/>
</dbReference>
<feature type="region of interest" description="Disordered" evidence="8">
    <location>
        <begin position="465"/>
        <end position="521"/>
    </location>
</feature>
<keyword evidence="7" id="KW-0547">Nucleotide-binding</keyword>
<evidence type="ECO:0000313" key="10">
    <source>
        <dbReference type="Proteomes" id="UP000827889"/>
    </source>
</evidence>
<dbReference type="InterPro" id="IPR058017">
    <property type="entry name" value="At3g28540-like_C"/>
</dbReference>
<organism evidence="10 11">
    <name type="scientific">Rhodamnia argentea</name>
    <dbReference type="NCBI Taxonomy" id="178133"/>
    <lineage>
        <taxon>Eukaryota</taxon>
        <taxon>Viridiplantae</taxon>
        <taxon>Streptophyta</taxon>
        <taxon>Embryophyta</taxon>
        <taxon>Tracheophyta</taxon>
        <taxon>Spermatophyta</taxon>
        <taxon>Magnoliopsida</taxon>
        <taxon>eudicotyledons</taxon>
        <taxon>Gunneridae</taxon>
        <taxon>Pentapetalae</taxon>
        <taxon>rosids</taxon>
        <taxon>malvids</taxon>
        <taxon>Myrtales</taxon>
        <taxon>Myrtaceae</taxon>
        <taxon>Myrtoideae</taxon>
        <taxon>Myrteae</taxon>
        <taxon>Australasian group</taxon>
        <taxon>Rhodamnia</taxon>
    </lineage>
</organism>
<evidence type="ECO:0000256" key="8">
    <source>
        <dbReference type="SAM" id="MobiDB-lite"/>
    </source>
</evidence>
<dbReference type="Gene3D" id="6.10.280.40">
    <property type="match status" value="1"/>
</dbReference>
<evidence type="ECO:0000256" key="6">
    <source>
        <dbReference type="ARBA" id="ARBA00049360"/>
    </source>
</evidence>
<dbReference type="CDD" id="cd19510">
    <property type="entry name" value="RecA-like_BCS1"/>
    <property type="match status" value="1"/>
</dbReference>
<comment type="cofactor">
    <cofactor evidence="1">
        <name>Mg(2+)</name>
        <dbReference type="ChEBI" id="CHEBI:18420"/>
    </cofactor>
</comment>
<name>A0ABM3GX65_9MYRT</name>
<dbReference type="SMART" id="SM00382">
    <property type="entry name" value="AAA"/>
    <property type="match status" value="1"/>
</dbReference>
<keyword evidence="3" id="KW-0378">Hydrolase</keyword>
<evidence type="ECO:0000259" key="9">
    <source>
        <dbReference type="SMART" id="SM00382"/>
    </source>
</evidence>
<feature type="region of interest" description="Disordered" evidence="8">
    <location>
        <begin position="314"/>
        <end position="337"/>
    </location>
</feature>
<accession>A0ABM3GX65</accession>
<dbReference type="GeneID" id="115757469"/>
<dbReference type="PROSITE" id="PS00674">
    <property type="entry name" value="AAA"/>
    <property type="match status" value="1"/>
</dbReference>
<evidence type="ECO:0000256" key="2">
    <source>
        <dbReference type="ARBA" id="ARBA00007448"/>
    </source>
</evidence>
<feature type="domain" description="AAA+ ATPase" evidence="9">
    <location>
        <begin position="242"/>
        <end position="396"/>
    </location>
</feature>
<dbReference type="Gene3D" id="3.40.50.300">
    <property type="entry name" value="P-loop containing nucleotide triphosphate hydrolases"/>
    <property type="match status" value="1"/>
</dbReference>
<dbReference type="InterPro" id="IPR050747">
    <property type="entry name" value="Mitochondrial_chaperone_BCS1"/>
</dbReference>
<dbReference type="InterPro" id="IPR003593">
    <property type="entry name" value="AAA+_ATPase"/>
</dbReference>
<dbReference type="Proteomes" id="UP000827889">
    <property type="component" value="Chromosome 11"/>
</dbReference>
<dbReference type="InterPro" id="IPR025753">
    <property type="entry name" value="AAA_N_dom"/>
</dbReference>
<comment type="similarity">
    <text evidence="2">Belongs to the AAA ATPase family. BCS1 subfamily.</text>
</comment>
<evidence type="ECO:0000256" key="7">
    <source>
        <dbReference type="RuleBase" id="RU003651"/>
    </source>
</evidence>
<proteinExistence type="inferred from homology"/>
<keyword evidence="4 7" id="KW-0067">ATP-binding</keyword>
<gene>
    <name evidence="11" type="primary">LOC115757469</name>
</gene>
<evidence type="ECO:0000256" key="1">
    <source>
        <dbReference type="ARBA" id="ARBA00001946"/>
    </source>
</evidence>
<keyword evidence="5" id="KW-0460">Magnesium</keyword>
<dbReference type="SUPFAM" id="SSF52540">
    <property type="entry name" value="P-loop containing nucleoside triphosphate hydrolases"/>
    <property type="match status" value="1"/>
</dbReference>
<evidence type="ECO:0000256" key="3">
    <source>
        <dbReference type="ARBA" id="ARBA00022801"/>
    </source>
</evidence>
<comment type="catalytic activity">
    <reaction evidence="6">
        <text>ATP + H2O = ADP + phosphate + H(+)</text>
        <dbReference type="Rhea" id="RHEA:13065"/>
        <dbReference type="ChEBI" id="CHEBI:15377"/>
        <dbReference type="ChEBI" id="CHEBI:15378"/>
        <dbReference type="ChEBI" id="CHEBI:30616"/>
        <dbReference type="ChEBI" id="CHEBI:43474"/>
        <dbReference type="ChEBI" id="CHEBI:456216"/>
    </reaction>
</comment>
<evidence type="ECO:0000256" key="4">
    <source>
        <dbReference type="ARBA" id="ARBA00022840"/>
    </source>
</evidence>
<feature type="compositionally biased region" description="Basic and acidic residues" evidence="8">
    <location>
        <begin position="317"/>
        <end position="337"/>
    </location>
</feature>
<sequence>MFTGEMFTRFGSAIGGLAVIWAMFQQYIPPQLREHVERYTHKLVSFVNPYIQIVFPEFSGEKLKSSEAYTAIQNYLTTNATAGAKRLRADSVKDSSQSLILSMDDHEEVTDVFNGVKVWWSSNKTTPKNMSFSFYPKTEDRRFYRLTFHRRHRELITQSYVKHILTEGKAIAVKNRQRKLYTNNASDNWYDYKQTKWSHVVFEHPATFETLAMEPSKRQEIMNDLKKFSKGKEYYTKIGKAWKRGYLLYGPPGTGKSTMIAAMANFLNYDVYDLELTAVKDNTELRKLLIETSGKSIIVIEDIDCSLDLTGQRKKKDKDEENKGGDKDNPAKKIEKEEKKGSKVTLSGLLNFIDGIWSACGGERIIVFTTNHVEKLDPALIRRGRMDKHIEMSYCCFEAFKVLARNYLDIDYHPLFRTISGLFDETKMNPADVAENLMPKSDNEDAETGLRNLIGALKAAKELEARNKAEEEARAKAEKEEQEKKENGEKESGKSDEGEKENGVINGGVAAKEVKQNGFAV</sequence>
<protein>
    <submittedName>
        <fullName evidence="11">AAA-ATPase ASD, mitochondrial-like isoform X3</fullName>
    </submittedName>
</protein>
<keyword evidence="10" id="KW-1185">Reference proteome</keyword>
<evidence type="ECO:0000256" key="5">
    <source>
        <dbReference type="ARBA" id="ARBA00022842"/>
    </source>
</evidence>
<evidence type="ECO:0000313" key="11">
    <source>
        <dbReference type="RefSeq" id="XP_048128950.1"/>
    </source>
</evidence>
<reference evidence="11" key="1">
    <citation type="submission" date="2025-08" db="UniProtKB">
        <authorList>
            <consortium name="RefSeq"/>
        </authorList>
    </citation>
    <scope>IDENTIFICATION</scope>
    <source>
        <tissue evidence="11">Leaf</tissue>
    </source>
</reference>
<dbReference type="InterPro" id="IPR027417">
    <property type="entry name" value="P-loop_NTPase"/>
</dbReference>